<name>A0A499UE34_9ACTN</name>
<organism evidence="2 3">
    <name type="scientific">Streptomyces antimycoticus</name>
    <dbReference type="NCBI Taxonomy" id="68175"/>
    <lineage>
        <taxon>Bacteria</taxon>
        <taxon>Bacillati</taxon>
        <taxon>Actinomycetota</taxon>
        <taxon>Actinomycetes</taxon>
        <taxon>Kitasatosporales</taxon>
        <taxon>Streptomycetaceae</taxon>
        <taxon>Streptomyces</taxon>
        <taxon>Streptomyces violaceusniger group</taxon>
    </lineage>
</organism>
<dbReference type="Gene3D" id="2.60.120.560">
    <property type="entry name" value="Exo-inulinase, domain 1"/>
    <property type="match status" value="1"/>
</dbReference>
<evidence type="ECO:0000313" key="2">
    <source>
        <dbReference type="EMBL" id="BBJ39443.1"/>
    </source>
</evidence>
<dbReference type="InterPro" id="IPR013320">
    <property type="entry name" value="ConA-like_dom_sf"/>
</dbReference>
<accession>A0A499UE34</accession>
<dbReference type="AlphaFoldDB" id="A0A499UE34"/>
<dbReference type="Pfam" id="PF08244">
    <property type="entry name" value="Glyco_hydro_32C"/>
    <property type="match status" value="1"/>
</dbReference>
<proteinExistence type="predicted"/>
<gene>
    <name evidence="2" type="ORF">SSPO_021610</name>
</gene>
<dbReference type="SUPFAM" id="SSF49899">
    <property type="entry name" value="Concanavalin A-like lectins/glucanases"/>
    <property type="match status" value="1"/>
</dbReference>
<dbReference type="EMBL" id="AP019620">
    <property type="protein sequence ID" value="BBJ39443.1"/>
    <property type="molecule type" value="Genomic_DNA"/>
</dbReference>
<dbReference type="InterPro" id="IPR013189">
    <property type="entry name" value="Glyco_hydro_32_C"/>
</dbReference>
<reference evidence="2 3" key="1">
    <citation type="journal article" date="2020" name="Int. J. Syst. Evol. Microbiol.">
        <title>Reclassification of Streptomyces castelarensis and Streptomyces sporoclivatus as later heterotypic synonyms of Streptomyces antimycoticus.</title>
        <authorList>
            <person name="Komaki H."/>
            <person name="Tamura T."/>
        </authorList>
    </citation>
    <scope>NUCLEOTIDE SEQUENCE [LARGE SCALE GENOMIC DNA]</scope>
    <source>
        <strain evidence="2 3">NBRC 100767</strain>
    </source>
</reference>
<sequence>MALRIRVDRTTVEAFVGEGRYVHTHQAFGLPGDDRLASYSSGGPAVFKDMTILEYQLR</sequence>
<dbReference type="Proteomes" id="UP000463951">
    <property type="component" value="Chromosome"/>
</dbReference>
<evidence type="ECO:0000259" key="1">
    <source>
        <dbReference type="Pfam" id="PF08244"/>
    </source>
</evidence>
<evidence type="ECO:0000313" key="3">
    <source>
        <dbReference type="Proteomes" id="UP000463951"/>
    </source>
</evidence>
<protein>
    <recommendedName>
        <fullName evidence="1">Glycosyl hydrolase family 32 C-terminal domain-containing protein</fullName>
    </recommendedName>
</protein>
<feature type="domain" description="Glycosyl hydrolase family 32 C-terminal" evidence="1">
    <location>
        <begin position="2"/>
        <end position="52"/>
    </location>
</feature>